<accession>A0A2N9HQB4</accession>
<name>A0A2N9HQB4_FAGSY</name>
<feature type="chain" id="PRO_5015084693" evidence="1">
    <location>
        <begin position="23"/>
        <end position="49"/>
    </location>
</feature>
<evidence type="ECO:0000256" key="1">
    <source>
        <dbReference type="SAM" id="SignalP"/>
    </source>
</evidence>
<organism evidence="3">
    <name type="scientific">Fagus sylvatica</name>
    <name type="common">Beechnut</name>
    <dbReference type="NCBI Taxonomy" id="28930"/>
    <lineage>
        <taxon>Eukaryota</taxon>
        <taxon>Viridiplantae</taxon>
        <taxon>Streptophyta</taxon>
        <taxon>Embryophyta</taxon>
        <taxon>Tracheophyta</taxon>
        <taxon>Spermatophyta</taxon>
        <taxon>Magnoliopsida</taxon>
        <taxon>eudicotyledons</taxon>
        <taxon>Gunneridae</taxon>
        <taxon>Pentapetalae</taxon>
        <taxon>rosids</taxon>
        <taxon>fabids</taxon>
        <taxon>Fagales</taxon>
        <taxon>Fagaceae</taxon>
        <taxon>Fagus</taxon>
    </lineage>
</organism>
<protein>
    <submittedName>
        <fullName evidence="3">Uncharacterized protein</fullName>
    </submittedName>
</protein>
<proteinExistence type="predicted"/>
<evidence type="ECO:0000313" key="2">
    <source>
        <dbReference type="EMBL" id="SPD11004.1"/>
    </source>
</evidence>
<dbReference type="AlphaFoldDB" id="A0A2N9HQB4"/>
<feature type="signal peptide" evidence="1">
    <location>
        <begin position="1"/>
        <end position="22"/>
    </location>
</feature>
<keyword evidence="1" id="KW-0732">Signal</keyword>
<reference evidence="3" key="1">
    <citation type="submission" date="2018-02" db="EMBL/GenBank/DDBJ databases">
        <authorList>
            <person name="Cohen D.B."/>
            <person name="Kent A.D."/>
        </authorList>
    </citation>
    <scope>NUCLEOTIDE SEQUENCE</scope>
</reference>
<sequence>MFSWQWIWGLLSLQAFLDYPLGDLRVDFAKLFLVESSNRIAWHLMPWTI</sequence>
<gene>
    <name evidence="2" type="ORF">FSB_LOCUS38886</name>
    <name evidence="3" type="ORF">FSB_LOCUS41711</name>
</gene>
<dbReference type="EMBL" id="OIVN01003405">
    <property type="protein sequence ID" value="SPD11004.1"/>
    <property type="molecule type" value="Genomic_DNA"/>
</dbReference>
<dbReference type="EMBL" id="OIVN01003826">
    <property type="protein sequence ID" value="SPD13829.1"/>
    <property type="molecule type" value="Genomic_DNA"/>
</dbReference>
<evidence type="ECO:0000313" key="3">
    <source>
        <dbReference type="EMBL" id="SPD13829.1"/>
    </source>
</evidence>